<dbReference type="AlphaFoldDB" id="K1WHX2"/>
<evidence type="ECO:0008006" key="4">
    <source>
        <dbReference type="Google" id="ProtNLM"/>
    </source>
</evidence>
<dbReference type="GeneID" id="18760677"/>
<sequence>MTLILPLPCMAGRYPQVPAVPEVPAPYHPKQKRRRLQKANPMRNSDTRFYSCILANTRLHMQSCFSDNAVPTGAINLAGNRKGQPQVHTSPETQALNISEASLTSFYSSKSSTNMLNEFQQRRRLKTPVFFVGQLERNSVLCALDQAQMLAEEYQAVLPLRLKTSFVELQPAKRPKKLRKIKSQLSLRELVKLHSQSSPSTPGSDAETLIGSPAWPQSSMNEQFSRDTTHSLPKIEEEEILLSPNRNPHSDEGLKICTELLTTELASSLLRYHPTENRDRACELHVLLMIEAYERVQQDVRKMLSDAGVTGKQFGHVKAAEGILDHWLHALYAVYDRSQVDEERRNQLDCEWPVRSSHCSTSSSPSER</sequence>
<protein>
    <recommendedName>
        <fullName evidence="4">Mating-type switching protein swi10</fullName>
    </recommendedName>
</protein>
<feature type="region of interest" description="Disordered" evidence="1">
    <location>
        <begin position="192"/>
        <end position="230"/>
    </location>
</feature>
<dbReference type="OrthoDB" id="5232891at2759"/>
<accession>K1WHX2</accession>
<evidence type="ECO:0000256" key="1">
    <source>
        <dbReference type="SAM" id="MobiDB-lite"/>
    </source>
</evidence>
<dbReference type="InParanoid" id="K1WHX2"/>
<keyword evidence="3" id="KW-1185">Reference proteome</keyword>
<reference evidence="2 3" key="1">
    <citation type="journal article" date="2012" name="BMC Genomics">
        <title>Sequencing the genome of Marssonina brunnea reveals fungus-poplar co-evolution.</title>
        <authorList>
            <person name="Zhu S."/>
            <person name="Cao Y.-Z."/>
            <person name="Jiang C."/>
            <person name="Tan B.-Y."/>
            <person name="Wang Z."/>
            <person name="Feng S."/>
            <person name="Zhang L."/>
            <person name="Su X.-H."/>
            <person name="Brejova B."/>
            <person name="Vinar T."/>
            <person name="Xu M."/>
            <person name="Wang M.-X."/>
            <person name="Zhang S.-G."/>
            <person name="Huang M.-R."/>
            <person name="Wu R."/>
            <person name="Zhou Y."/>
        </authorList>
    </citation>
    <scope>NUCLEOTIDE SEQUENCE [LARGE SCALE GENOMIC DNA]</scope>
    <source>
        <strain evidence="2 3">MB_m1</strain>
    </source>
</reference>
<dbReference type="Proteomes" id="UP000006753">
    <property type="component" value="Unassembled WGS sequence"/>
</dbReference>
<name>K1WHX2_MARBU</name>
<evidence type="ECO:0000313" key="2">
    <source>
        <dbReference type="EMBL" id="EKD17165.1"/>
    </source>
</evidence>
<proteinExistence type="predicted"/>
<evidence type="ECO:0000313" key="3">
    <source>
        <dbReference type="Proteomes" id="UP000006753"/>
    </source>
</evidence>
<dbReference type="KEGG" id="mbe:MBM_04742"/>
<dbReference type="EMBL" id="JH921437">
    <property type="protein sequence ID" value="EKD17165.1"/>
    <property type="molecule type" value="Genomic_DNA"/>
</dbReference>
<gene>
    <name evidence="2" type="ORF">MBM_04742</name>
</gene>
<organism evidence="2 3">
    <name type="scientific">Marssonina brunnea f. sp. multigermtubi (strain MB_m1)</name>
    <name type="common">Marssonina leaf spot fungus</name>
    <dbReference type="NCBI Taxonomy" id="1072389"/>
    <lineage>
        <taxon>Eukaryota</taxon>
        <taxon>Fungi</taxon>
        <taxon>Dikarya</taxon>
        <taxon>Ascomycota</taxon>
        <taxon>Pezizomycotina</taxon>
        <taxon>Leotiomycetes</taxon>
        <taxon>Helotiales</taxon>
        <taxon>Drepanopezizaceae</taxon>
        <taxon>Drepanopeziza</taxon>
    </lineage>
</organism>
<feature type="compositionally biased region" description="Polar residues" evidence="1">
    <location>
        <begin position="194"/>
        <end position="203"/>
    </location>
</feature>
<dbReference type="HOGENOM" id="CLU_752419_0_0_1"/>